<reference evidence="2" key="1">
    <citation type="journal article" date="2023" name="Mol. Phylogenet. Evol.">
        <title>Genome-scale phylogeny and comparative genomics of the fungal order Sordariales.</title>
        <authorList>
            <person name="Hensen N."/>
            <person name="Bonometti L."/>
            <person name="Westerberg I."/>
            <person name="Brannstrom I.O."/>
            <person name="Guillou S."/>
            <person name="Cros-Aarteil S."/>
            <person name="Calhoun S."/>
            <person name="Haridas S."/>
            <person name="Kuo A."/>
            <person name="Mondo S."/>
            <person name="Pangilinan J."/>
            <person name="Riley R."/>
            <person name="LaButti K."/>
            <person name="Andreopoulos B."/>
            <person name="Lipzen A."/>
            <person name="Chen C."/>
            <person name="Yan M."/>
            <person name="Daum C."/>
            <person name="Ng V."/>
            <person name="Clum A."/>
            <person name="Steindorff A."/>
            <person name="Ohm R.A."/>
            <person name="Martin F."/>
            <person name="Silar P."/>
            <person name="Natvig D.O."/>
            <person name="Lalanne C."/>
            <person name="Gautier V."/>
            <person name="Ament-Velasquez S.L."/>
            <person name="Kruys A."/>
            <person name="Hutchinson M.I."/>
            <person name="Powell A.J."/>
            <person name="Barry K."/>
            <person name="Miller A.N."/>
            <person name="Grigoriev I.V."/>
            <person name="Debuchy R."/>
            <person name="Gladieux P."/>
            <person name="Hiltunen Thoren M."/>
            <person name="Johannesson H."/>
        </authorList>
    </citation>
    <scope>NUCLEOTIDE SEQUENCE</scope>
    <source>
        <strain evidence="2">CBS 626.80</strain>
    </source>
</reference>
<sequence length="122" mass="13495">MDPTKNVNPKSEMSAPTIRLELAKMVNKVVEEEIGQGRAVSSSVLARMLSNADKAWAEYCLKAGIDRDTPLGTPLLPDDGSGEEYDRAGCEYYPLSQQPKTREATKPALDTWPQPYARSRHS</sequence>
<evidence type="ECO:0000313" key="3">
    <source>
        <dbReference type="Proteomes" id="UP001303222"/>
    </source>
</evidence>
<feature type="region of interest" description="Disordered" evidence="1">
    <location>
        <begin position="93"/>
        <end position="122"/>
    </location>
</feature>
<name>A0AAN6P4Z9_9PEZI</name>
<reference evidence="2" key="2">
    <citation type="submission" date="2023-06" db="EMBL/GenBank/DDBJ databases">
        <authorList>
            <consortium name="Lawrence Berkeley National Laboratory"/>
            <person name="Mondo S.J."/>
            <person name="Hensen N."/>
            <person name="Bonometti L."/>
            <person name="Westerberg I."/>
            <person name="Brannstrom I.O."/>
            <person name="Guillou S."/>
            <person name="Cros-Aarteil S."/>
            <person name="Calhoun S."/>
            <person name="Haridas S."/>
            <person name="Kuo A."/>
            <person name="Pangilinan J."/>
            <person name="Riley R."/>
            <person name="Labutti K."/>
            <person name="Andreopoulos B."/>
            <person name="Lipzen A."/>
            <person name="Chen C."/>
            <person name="Yanf M."/>
            <person name="Daum C."/>
            <person name="Ng V."/>
            <person name="Clum A."/>
            <person name="Steindorff A."/>
            <person name="Ohm R."/>
            <person name="Martin F."/>
            <person name="Silar P."/>
            <person name="Natvig D."/>
            <person name="Lalanne C."/>
            <person name="Gautier V."/>
            <person name="Ament-Velasquez S.L."/>
            <person name="Kruys A."/>
            <person name="Hutchinson M.I."/>
            <person name="Powell A.J."/>
            <person name="Barry K."/>
            <person name="Miller A.N."/>
            <person name="Grigoriev I.V."/>
            <person name="Debuchy R."/>
            <person name="Gladieux P."/>
            <person name="Thoren M.H."/>
            <person name="Johannesson H."/>
        </authorList>
    </citation>
    <scope>NUCLEOTIDE SEQUENCE</scope>
    <source>
        <strain evidence="2">CBS 626.80</strain>
    </source>
</reference>
<comment type="caution">
    <text evidence="2">The sequence shown here is derived from an EMBL/GenBank/DDBJ whole genome shotgun (WGS) entry which is preliminary data.</text>
</comment>
<keyword evidence="3" id="KW-1185">Reference proteome</keyword>
<accession>A0AAN6P4Z9</accession>
<evidence type="ECO:0000313" key="2">
    <source>
        <dbReference type="EMBL" id="KAK3955673.1"/>
    </source>
</evidence>
<organism evidence="2 3">
    <name type="scientific">Pseudoneurospora amorphoporcata</name>
    <dbReference type="NCBI Taxonomy" id="241081"/>
    <lineage>
        <taxon>Eukaryota</taxon>
        <taxon>Fungi</taxon>
        <taxon>Dikarya</taxon>
        <taxon>Ascomycota</taxon>
        <taxon>Pezizomycotina</taxon>
        <taxon>Sordariomycetes</taxon>
        <taxon>Sordariomycetidae</taxon>
        <taxon>Sordariales</taxon>
        <taxon>Sordariaceae</taxon>
        <taxon>Pseudoneurospora</taxon>
    </lineage>
</organism>
<dbReference type="EMBL" id="MU859073">
    <property type="protein sequence ID" value="KAK3955673.1"/>
    <property type="molecule type" value="Genomic_DNA"/>
</dbReference>
<dbReference type="Proteomes" id="UP001303222">
    <property type="component" value="Unassembled WGS sequence"/>
</dbReference>
<gene>
    <name evidence="2" type="ORF">QBC32DRAFT_367536</name>
</gene>
<protein>
    <submittedName>
        <fullName evidence="2">Uncharacterized protein</fullName>
    </submittedName>
</protein>
<dbReference type="AlphaFoldDB" id="A0AAN6P4Z9"/>
<feature type="region of interest" description="Disordered" evidence="1">
    <location>
        <begin position="68"/>
        <end position="87"/>
    </location>
</feature>
<proteinExistence type="predicted"/>
<evidence type="ECO:0000256" key="1">
    <source>
        <dbReference type="SAM" id="MobiDB-lite"/>
    </source>
</evidence>